<dbReference type="Pfam" id="PF10531">
    <property type="entry name" value="SLBB"/>
    <property type="match status" value="1"/>
</dbReference>
<comment type="caution">
    <text evidence="4">The sequence shown here is derived from an EMBL/GenBank/DDBJ whole genome shotgun (WGS) entry which is preliminary data.</text>
</comment>
<dbReference type="Pfam" id="PF02563">
    <property type="entry name" value="Poly_export"/>
    <property type="match status" value="1"/>
</dbReference>
<evidence type="ECO:0000259" key="2">
    <source>
        <dbReference type="Pfam" id="PF02563"/>
    </source>
</evidence>
<dbReference type="RefSeq" id="WP_190433774.1">
    <property type="nucleotide sequence ID" value="NZ_JAMPKM010000002.1"/>
</dbReference>
<dbReference type="InterPro" id="IPR049712">
    <property type="entry name" value="Poly_export"/>
</dbReference>
<dbReference type="Gene3D" id="3.10.560.10">
    <property type="entry name" value="Outer membrane lipoprotein wza domain like"/>
    <property type="match status" value="2"/>
</dbReference>
<proteinExistence type="predicted"/>
<evidence type="ECO:0000313" key="5">
    <source>
        <dbReference type="Proteomes" id="UP001464891"/>
    </source>
</evidence>
<dbReference type="PANTHER" id="PTHR33619:SF3">
    <property type="entry name" value="POLYSACCHARIDE EXPORT PROTEIN GFCE-RELATED"/>
    <property type="match status" value="1"/>
</dbReference>
<keyword evidence="1" id="KW-0732">Signal</keyword>
<organism evidence="4 5">
    <name type="scientific">Trichocoleus desertorum GB2-A4</name>
    <dbReference type="NCBI Taxonomy" id="2933944"/>
    <lineage>
        <taxon>Bacteria</taxon>
        <taxon>Bacillati</taxon>
        <taxon>Cyanobacteriota</taxon>
        <taxon>Cyanophyceae</taxon>
        <taxon>Leptolyngbyales</taxon>
        <taxon>Trichocoleusaceae</taxon>
        <taxon>Trichocoleus</taxon>
    </lineage>
</organism>
<dbReference type="EMBL" id="JAMPKM010000002">
    <property type="protein sequence ID" value="MEP0816423.1"/>
    <property type="molecule type" value="Genomic_DNA"/>
</dbReference>
<keyword evidence="5" id="KW-1185">Reference proteome</keyword>
<dbReference type="PANTHER" id="PTHR33619">
    <property type="entry name" value="POLYSACCHARIDE EXPORT PROTEIN GFCE-RELATED"/>
    <property type="match status" value="1"/>
</dbReference>
<dbReference type="Proteomes" id="UP001464891">
    <property type="component" value="Unassembled WGS sequence"/>
</dbReference>
<gene>
    <name evidence="4" type="ORF">NC998_04865</name>
</gene>
<name>A0ABV0J3S2_9CYAN</name>
<reference evidence="4 5" key="1">
    <citation type="submission" date="2022-04" db="EMBL/GenBank/DDBJ databases">
        <title>Positive selection, recombination, and allopatry shape intraspecific diversity of widespread and dominant cyanobacteria.</title>
        <authorList>
            <person name="Wei J."/>
            <person name="Shu W."/>
            <person name="Hu C."/>
        </authorList>
    </citation>
    <scope>NUCLEOTIDE SEQUENCE [LARGE SCALE GENOMIC DNA]</scope>
    <source>
        <strain evidence="4 5">GB2-A4</strain>
    </source>
</reference>
<feature type="domain" description="Soluble ligand binding" evidence="3">
    <location>
        <begin position="176"/>
        <end position="228"/>
    </location>
</feature>
<protein>
    <submittedName>
        <fullName evidence="4">Polysaccharide export protein</fullName>
    </submittedName>
</protein>
<evidence type="ECO:0000259" key="3">
    <source>
        <dbReference type="Pfam" id="PF10531"/>
    </source>
</evidence>
<evidence type="ECO:0000256" key="1">
    <source>
        <dbReference type="ARBA" id="ARBA00022729"/>
    </source>
</evidence>
<sequence length="421" mass="45640">MSQACFRIRQFRAFTLTGLYSVATTASFTALLWAANARFLPEAAIGQTNQPASDRQTLPTVVPTVPVNPVVQPLPNSFPPLSNTFPATPPNARTQFDLYRLGPGDGIAVNVNRFPDLSFTANVNPEGNITAPLLGTISVRGLTLEEVQERLRVGFNRYVIDPMVVVTLGNQRPVQVTILGEVTKPGFYPVAGAQPRISNALLAAGGATNRADLREVQVRRTLIDGTVIEQRVDLFTPIANGGQLPDLRLEDGDAIVIPRLDVGEDKDYDRSLVARSTLAKQQITVRVLSYAGNGIGNINLPNGSTFLDALTAISPNLQNARLKKIALIRFDQEQGKAIAKELNGKKALMGDVSQNVPLQDNDVIIVGRNLVARITYALNTFTQPFRDVLGFLLFFSEISDSASDLFGPGSNDDDNNDDDDD</sequence>
<accession>A0ABV0J3S2</accession>
<feature type="domain" description="Polysaccharide export protein N-terminal" evidence="2">
    <location>
        <begin position="99"/>
        <end position="168"/>
    </location>
</feature>
<dbReference type="InterPro" id="IPR003715">
    <property type="entry name" value="Poly_export_N"/>
</dbReference>
<dbReference type="InterPro" id="IPR019554">
    <property type="entry name" value="Soluble_ligand-bd"/>
</dbReference>
<dbReference type="Gene3D" id="3.30.1950.10">
    <property type="entry name" value="wza like domain"/>
    <property type="match status" value="1"/>
</dbReference>
<evidence type="ECO:0000313" key="4">
    <source>
        <dbReference type="EMBL" id="MEP0816423.1"/>
    </source>
</evidence>